<gene>
    <name evidence="1" type="ORF">C9I89_03060</name>
</gene>
<dbReference type="InterPro" id="IPR014825">
    <property type="entry name" value="DNA_alkylation"/>
</dbReference>
<dbReference type="Proteomes" id="UP000240904">
    <property type="component" value="Unassembled WGS sequence"/>
</dbReference>
<dbReference type="PANTHER" id="PTHR34070">
    <property type="entry name" value="ARMADILLO-TYPE FOLD"/>
    <property type="match status" value="1"/>
</dbReference>
<name>A0A2T3N2B9_9GAMM</name>
<reference evidence="1 2" key="1">
    <citation type="submission" date="2018-03" db="EMBL/GenBank/DDBJ databases">
        <title>Whole genome sequencing of Histamine producing bacteria.</title>
        <authorList>
            <person name="Butler K."/>
        </authorList>
    </citation>
    <scope>NUCLEOTIDE SEQUENCE [LARGE SCALE GENOMIC DNA]</scope>
    <source>
        <strain evidence="1 2">DSM 16190</strain>
    </source>
</reference>
<dbReference type="CDD" id="cd07064">
    <property type="entry name" value="AlkD_like_1"/>
    <property type="match status" value="1"/>
</dbReference>
<dbReference type="InterPro" id="IPR016024">
    <property type="entry name" value="ARM-type_fold"/>
</dbReference>
<evidence type="ECO:0000313" key="2">
    <source>
        <dbReference type="Proteomes" id="UP000240904"/>
    </source>
</evidence>
<organism evidence="1 2">
    <name type="scientific">Photobacterium lipolyticum</name>
    <dbReference type="NCBI Taxonomy" id="266810"/>
    <lineage>
        <taxon>Bacteria</taxon>
        <taxon>Pseudomonadati</taxon>
        <taxon>Pseudomonadota</taxon>
        <taxon>Gammaproteobacteria</taxon>
        <taxon>Vibrionales</taxon>
        <taxon>Vibrionaceae</taxon>
        <taxon>Photobacterium</taxon>
    </lineage>
</organism>
<dbReference type="EMBL" id="PYMC01000002">
    <property type="protein sequence ID" value="PSW06530.1"/>
    <property type="molecule type" value="Genomic_DNA"/>
</dbReference>
<dbReference type="AlphaFoldDB" id="A0A2T3N2B9"/>
<proteinExistence type="predicted"/>
<dbReference type="SUPFAM" id="SSF48371">
    <property type="entry name" value="ARM repeat"/>
    <property type="match status" value="1"/>
</dbReference>
<dbReference type="Pfam" id="PF08713">
    <property type="entry name" value="DNA_alkylation"/>
    <property type="match status" value="1"/>
</dbReference>
<dbReference type="Gene3D" id="1.25.10.90">
    <property type="match status" value="1"/>
</dbReference>
<dbReference type="OrthoDB" id="9775346at2"/>
<dbReference type="PANTHER" id="PTHR34070:SF1">
    <property type="entry name" value="DNA ALKYLATION REPAIR PROTEIN"/>
    <property type="match status" value="1"/>
</dbReference>
<comment type="caution">
    <text evidence="1">The sequence shown here is derived from an EMBL/GenBank/DDBJ whole genome shotgun (WGS) entry which is preliminary data.</text>
</comment>
<protein>
    <submittedName>
        <fullName evidence="1">DNA alkylation repair protein</fullName>
    </submittedName>
</protein>
<keyword evidence="2" id="KW-1185">Reference proteome</keyword>
<sequence>MSLMIPMVIFMQQRLAEAMDVDAAAGMQAYMKTEQPFYGVKTPQRHLIFKQARQHTTVSDFTQYRRLVLWLWSGVYREELYLAMDVAEYYKEFRTKEAFAIYEEMLQSADNWDTVDKLSSNLIGELVRTHRAFEAKLIEWRQSDNMWFRRASLLAHLKHKSETNLPLLEETILMLAHEKEFFIRKAIGWVLREYSKTDPEYVSQFVTKHRDQLSAMSQKEALKVINKS</sequence>
<evidence type="ECO:0000313" key="1">
    <source>
        <dbReference type="EMBL" id="PSW06530.1"/>
    </source>
</evidence>
<dbReference type="RefSeq" id="WP_107281894.1">
    <property type="nucleotide sequence ID" value="NZ_PYMC01000002.1"/>
</dbReference>
<accession>A0A2T3N2B9</accession>